<dbReference type="AlphaFoldDB" id="A0A370KBU5"/>
<evidence type="ECO:0000256" key="2">
    <source>
        <dbReference type="ARBA" id="ARBA00004496"/>
    </source>
</evidence>
<accession>A0A370KBU5</accession>
<dbReference type="OrthoDB" id="9796770at2"/>
<dbReference type="NCBIfam" id="TIGR01249">
    <property type="entry name" value="pro_imino_pep_1"/>
    <property type="match status" value="1"/>
</dbReference>
<evidence type="ECO:0000256" key="11">
    <source>
        <dbReference type="PIRNR" id="PIRNR006431"/>
    </source>
</evidence>
<evidence type="ECO:0000256" key="4">
    <source>
        <dbReference type="ARBA" id="ARBA00012568"/>
    </source>
</evidence>
<keyword evidence="6 11" id="KW-0031">Aminopeptidase</keyword>
<dbReference type="RefSeq" id="WP_114823854.1">
    <property type="nucleotide sequence ID" value="NZ_QQSY01000001.1"/>
</dbReference>
<comment type="catalytic activity">
    <reaction evidence="1 11 13">
        <text>Release of N-terminal proline from a peptide.</text>
        <dbReference type="EC" id="3.4.11.5"/>
    </reaction>
</comment>
<evidence type="ECO:0000256" key="8">
    <source>
        <dbReference type="ARBA" id="ARBA00022670"/>
    </source>
</evidence>
<keyword evidence="9 11" id="KW-0378">Hydrolase</keyword>
<comment type="similarity">
    <text evidence="3 11 13">Belongs to the peptidase S33 family.</text>
</comment>
<dbReference type="InterPro" id="IPR000073">
    <property type="entry name" value="AB_hydrolase_1"/>
</dbReference>
<feature type="active site" description="Proton donor" evidence="12">
    <location>
        <position position="298"/>
    </location>
</feature>
<dbReference type="Gene3D" id="3.40.50.1820">
    <property type="entry name" value="alpha/beta hydrolase"/>
    <property type="match status" value="1"/>
</dbReference>
<feature type="active site" description="Nucleophile" evidence="12">
    <location>
        <position position="114"/>
    </location>
</feature>
<dbReference type="InterPro" id="IPR002410">
    <property type="entry name" value="Peptidase_S33"/>
</dbReference>
<dbReference type="EC" id="3.4.11.5" evidence="4 11"/>
<proteinExistence type="inferred from homology"/>
<dbReference type="GO" id="GO:0006508">
    <property type="term" value="P:proteolysis"/>
    <property type="evidence" value="ECO:0007669"/>
    <property type="project" value="UniProtKB-KW"/>
</dbReference>
<dbReference type="PRINTS" id="PR00793">
    <property type="entry name" value="PROAMNOPTASE"/>
</dbReference>
<evidence type="ECO:0000256" key="1">
    <source>
        <dbReference type="ARBA" id="ARBA00001585"/>
    </source>
</evidence>
<evidence type="ECO:0000313" key="15">
    <source>
        <dbReference type="EMBL" id="RDJ00126.1"/>
    </source>
</evidence>
<dbReference type="SUPFAM" id="SSF53474">
    <property type="entry name" value="alpha/beta-Hydrolases"/>
    <property type="match status" value="1"/>
</dbReference>
<protein>
    <recommendedName>
        <fullName evidence="5 11">Proline iminopeptidase</fullName>
        <shortName evidence="11">PIP</shortName>
        <ecNumber evidence="4 11">3.4.11.5</ecNumber>
    </recommendedName>
    <alternativeName>
        <fullName evidence="10 11">Prolyl aminopeptidase</fullName>
    </alternativeName>
</protein>
<evidence type="ECO:0000256" key="7">
    <source>
        <dbReference type="ARBA" id="ARBA00022490"/>
    </source>
</evidence>
<dbReference type="Pfam" id="PF00561">
    <property type="entry name" value="Abhydrolase_1"/>
    <property type="match status" value="1"/>
</dbReference>
<feature type="domain" description="AB hydrolase-1" evidence="14">
    <location>
        <begin position="39"/>
        <end position="302"/>
    </location>
</feature>
<dbReference type="InterPro" id="IPR005944">
    <property type="entry name" value="Pro_iminopeptidase"/>
</dbReference>
<dbReference type="Proteomes" id="UP000254711">
    <property type="component" value="Unassembled WGS sequence"/>
</dbReference>
<comment type="caution">
    <text evidence="15">The sequence shown here is derived from an EMBL/GenBank/DDBJ whole genome shotgun (WGS) entry which is preliminary data.</text>
</comment>
<dbReference type="EMBL" id="QQSY01000001">
    <property type="protein sequence ID" value="RDJ00126.1"/>
    <property type="molecule type" value="Genomic_DNA"/>
</dbReference>
<dbReference type="GO" id="GO:0004177">
    <property type="term" value="F:aminopeptidase activity"/>
    <property type="evidence" value="ECO:0007669"/>
    <property type="project" value="UniProtKB-UniRule"/>
</dbReference>
<dbReference type="GO" id="GO:0005737">
    <property type="term" value="C:cytoplasm"/>
    <property type="evidence" value="ECO:0007669"/>
    <property type="project" value="UniProtKB-SubCell"/>
</dbReference>
<dbReference type="PIRSF" id="PIRSF006431">
    <property type="entry name" value="Pept_S33"/>
    <property type="match status" value="1"/>
</dbReference>
<name>A0A370KBU5_9GAMM</name>
<evidence type="ECO:0000256" key="3">
    <source>
        <dbReference type="ARBA" id="ARBA00010088"/>
    </source>
</evidence>
<evidence type="ECO:0000256" key="10">
    <source>
        <dbReference type="ARBA" id="ARBA00029605"/>
    </source>
</evidence>
<keyword evidence="8 11" id="KW-0645">Protease</keyword>
<reference evidence="15 16" key="1">
    <citation type="submission" date="2018-07" db="EMBL/GenBank/DDBJ databases">
        <title>Dyella solisilvae sp. nov., isolated from the pine and broad-leaved mixed forest soil.</title>
        <authorList>
            <person name="Gao Z."/>
            <person name="Qiu L."/>
        </authorList>
    </citation>
    <scope>NUCLEOTIDE SEQUENCE [LARGE SCALE GENOMIC DNA]</scope>
    <source>
        <strain evidence="15 16">DHG54</strain>
    </source>
</reference>
<keyword evidence="7 11" id="KW-0963">Cytoplasm</keyword>
<comment type="subcellular location">
    <subcellularLocation>
        <location evidence="2 11">Cytoplasm</location>
    </subcellularLocation>
</comment>
<keyword evidence="16" id="KW-1185">Reference proteome</keyword>
<feature type="active site" evidence="12">
    <location>
        <position position="270"/>
    </location>
</feature>
<organism evidence="15 16">
    <name type="scientific">Dyella solisilvae</name>
    <dbReference type="NCBI Taxonomy" id="1920168"/>
    <lineage>
        <taxon>Bacteria</taxon>
        <taxon>Pseudomonadati</taxon>
        <taxon>Pseudomonadota</taxon>
        <taxon>Gammaproteobacteria</taxon>
        <taxon>Lysobacterales</taxon>
        <taxon>Rhodanobacteraceae</taxon>
        <taxon>Dyella</taxon>
    </lineage>
</organism>
<evidence type="ECO:0000313" key="16">
    <source>
        <dbReference type="Proteomes" id="UP000254711"/>
    </source>
</evidence>
<dbReference type="InterPro" id="IPR029058">
    <property type="entry name" value="AB_hydrolase_fold"/>
</dbReference>
<evidence type="ECO:0000256" key="12">
    <source>
        <dbReference type="PIRSR" id="PIRSR006431-1"/>
    </source>
</evidence>
<gene>
    <name evidence="15" type="primary">pip</name>
    <name evidence="15" type="ORF">DVT68_04715</name>
</gene>
<evidence type="ECO:0000259" key="14">
    <source>
        <dbReference type="Pfam" id="PF00561"/>
    </source>
</evidence>
<evidence type="ECO:0000256" key="9">
    <source>
        <dbReference type="ARBA" id="ARBA00022801"/>
    </source>
</evidence>
<evidence type="ECO:0000256" key="6">
    <source>
        <dbReference type="ARBA" id="ARBA00022438"/>
    </source>
</evidence>
<dbReference type="PRINTS" id="PR00111">
    <property type="entry name" value="ABHYDROLASE"/>
</dbReference>
<evidence type="ECO:0000256" key="13">
    <source>
        <dbReference type="RuleBase" id="RU003421"/>
    </source>
</evidence>
<sequence>MSTPLRTLYPEIEPYDSGMLKVSDLHTLYYEQSGNPNGKPVVFLHGGPGGGTNPKCRRFFDPAVYRIVLFDQRGCGQSTPHAELKDNTTWHLVNDIERIRTHLGIDRWQVFGGSWGSTLALAYAQTHPEQVTELVLRGIFMLRRWELEWFYQKGCDALYPDAWEPYLHAIPEAERGDLMSAYYRRLTSSDPHVRVNAARAWSVWEGATSYLWQDPGHIESSGQDEFALAFARIECHYFVHGGFFEHDDQLLRNVERIRKIPAVIVQGRYDVVCPMRSAWDLHRAWPEADLRIVQDAGHSAFEPGNISELVQATDRFRG</sequence>
<dbReference type="PANTHER" id="PTHR43722:SF1">
    <property type="entry name" value="PROLINE IMINOPEPTIDASE"/>
    <property type="match status" value="1"/>
</dbReference>
<evidence type="ECO:0000256" key="5">
    <source>
        <dbReference type="ARBA" id="ARBA00021843"/>
    </source>
</evidence>
<dbReference type="PANTHER" id="PTHR43722">
    <property type="entry name" value="PROLINE IMINOPEPTIDASE"/>
    <property type="match status" value="1"/>
</dbReference>